<name>A0A819ZIQ2_9BILA</name>
<feature type="binding site" evidence="2">
    <location>
        <position position="24"/>
    </location>
    <ligand>
        <name>Mg(2+)</name>
        <dbReference type="ChEBI" id="CHEBI:18420"/>
    </ligand>
</feature>
<keyword evidence="2" id="KW-0460">Magnesium</keyword>
<dbReference type="SUPFAM" id="SSF53649">
    <property type="entry name" value="Alkaline phosphatase-like"/>
    <property type="match status" value="1"/>
</dbReference>
<feature type="non-terminal residue" evidence="3">
    <location>
        <position position="50"/>
    </location>
</feature>
<dbReference type="InterPro" id="IPR001952">
    <property type="entry name" value="Alkaline_phosphatase"/>
</dbReference>
<dbReference type="Pfam" id="PF00245">
    <property type="entry name" value="Alk_phosphatase"/>
    <property type="match status" value="1"/>
</dbReference>
<reference evidence="3" key="1">
    <citation type="submission" date="2021-02" db="EMBL/GenBank/DDBJ databases">
        <authorList>
            <person name="Nowell W R."/>
        </authorList>
    </citation>
    <scope>NUCLEOTIDE SEQUENCE</scope>
</reference>
<feature type="binding site" evidence="2">
    <location>
        <position position="26"/>
    </location>
    <ligand>
        <name>Mg(2+)</name>
        <dbReference type="ChEBI" id="CHEBI:18420"/>
    </ligand>
</feature>
<proteinExistence type="predicted"/>
<comment type="cofactor">
    <cofactor evidence="2">
        <name>Mg(2+)</name>
        <dbReference type="ChEBI" id="CHEBI:18420"/>
    </cofactor>
    <text evidence="2">Binds 1 Mg(2+) ion.</text>
</comment>
<dbReference type="Proteomes" id="UP000663874">
    <property type="component" value="Unassembled WGS sequence"/>
</dbReference>
<evidence type="ECO:0000313" key="3">
    <source>
        <dbReference type="EMBL" id="CAF4175006.1"/>
    </source>
</evidence>
<comment type="caution">
    <text evidence="3">The sequence shown here is derived from an EMBL/GenBank/DDBJ whole genome shotgun (WGS) entry which is preliminary data.</text>
</comment>
<dbReference type="AlphaFoldDB" id="A0A819ZIQ2"/>
<protein>
    <recommendedName>
        <fullName evidence="1">alkaline phosphatase</fullName>
        <ecNumber evidence="1">3.1.3.1</ecNumber>
    </recommendedName>
</protein>
<dbReference type="InterPro" id="IPR017850">
    <property type="entry name" value="Alkaline_phosphatase_core_sf"/>
</dbReference>
<organism evidence="3 4">
    <name type="scientific">Rotaria sordida</name>
    <dbReference type="NCBI Taxonomy" id="392033"/>
    <lineage>
        <taxon>Eukaryota</taxon>
        <taxon>Metazoa</taxon>
        <taxon>Spiralia</taxon>
        <taxon>Gnathifera</taxon>
        <taxon>Rotifera</taxon>
        <taxon>Eurotatoria</taxon>
        <taxon>Bdelloidea</taxon>
        <taxon>Philodinida</taxon>
        <taxon>Philodinidae</taxon>
        <taxon>Rotaria</taxon>
    </lineage>
</organism>
<dbReference type="Gene3D" id="3.40.720.10">
    <property type="entry name" value="Alkaline Phosphatase, subunit A"/>
    <property type="match status" value="1"/>
</dbReference>
<accession>A0A819ZIQ2</accession>
<dbReference type="GO" id="GO:0004035">
    <property type="term" value="F:alkaline phosphatase activity"/>
    <property type="evidence" value="ECO:0007669"/>
    <property type="project" value="UniProtKB-EC"/>
</dbReference>
<evidence type="ECO:0000256" key="1">
    <source>
        <dbReference type="ARBA" id="ARBA00012647"/>
    </source>
</evidence>
<evidence type="ECO:0000313" key="4">
    <source>
        <dbReference type="Proteomes" id="UP000663874"/>
    </source>
</evidence>
<gene>
    <name evidence="3" type="ORF">FNK824_LOCUS34897</name>
</gene>
<dbReference type="EMBL" id="CAJOBE010014180">
    <property type="protein sequence ID" value="CAF4175006.1"/>
    <property type="molecule type" value="Genomic_DNA"/>
</dbReference>
<feature type="non-terminal residue" evidence="3">
    <location>
        <position position="1"/>
    </location>
</feature>
<dbReference type="GO" id="GO:0046872">
    <property type="term" value="F:metal ion binding"/>
    <property type="evidence" value="ECO:0007669"/>
    <property type="project" value="UniProtKB-KW"/>
</dbReference>
<evidence type="ECO:0000256" key="2">
    <source>
        <dbReference type="PIRSR" id="PIRSR601952-2"/>
    </source>
</evidence>
<keyword evidence="2" id="KW-0479">Metal-binding</keyword>
<sequence>MKYKWDEISYILYECPVTTARITHASPAAGYAHVPERGWEAYDSKYFGDN</sequence>
<dbReference type="EC" id="3.1.3.1" evidence="1"/>